<organism evidence="1 2">
    <name type="scientific">Gillisia mitskevichiae</name>
    <dbReference type="NCBI Taxonomy" id="270921"/>
    <lineage>
        <taxon>Bacteria</taxon>
        <taxon>Pseudomonadati</taxon>
        <taxon>Bacteroidota</taxon>
        <taxon>Flavobacteriia</taxon>
        <taxon>Flavobacteriales</taxon>
        <taxon>Flavobacteriaceae</taxon>
        <taxon>Gillisia</taxon>
    </lineage>
</organism>
<evidence type="ECO:0008006" key="3">
    <source>
        <dbReference type="Google" id="ProtNLM"/>
    </source>
</evidence>
<dbReference type="Gene3D" id="1.20.910.10">
    <property type="entry name" value="Heme oxygenase-like"/>
    <property type="match status" value="1"/>
</dbReference>
<dbReference type="InterPro" id="IPR016084">
    <property type="entry name" value="Haem_Oase-like_multi-hlx"/>
</dbReference>
<gene>
    <name evidence="1" type="ORF">BC962_0833</name>
</gene>
<sequence>MQNERKHMIQELNKTLEPYTKQLLNHPLYSKITRPAHLRCFMEHHVFAVWDFMSLLKHLQNNLTKTTTPWVPVGNPEIRYLINEIVLAEETDLNIEGKRQSHFEMYLEAMRGSGANLKKMEDFLLHVAHGTDIFLVIAVSDLPESIKHFLLFTFGTISQGDLHKVAAAFTFGREGLIPNMFTSIINNIQQQFPEEDLKFFKYYFDRHIELDADEHGPMAFKMVEELCENDPIKINEVKEVAENALKSRITLWDGILKEIESEVLI</sequence>
<dbReference type="EMBL" id="RBLG01000001">
    <property type="protein sequence ID" value="RKS55861.1"/>
    <property type="molecule type" value="Genomic_DNA"/>
</dbReference>
<dbReference type="InterPro" id="IPR024423">
    <property type="entry name" value="DUF3050"/>
</dbReference>
<accession>A0A495PZB2</accession>
<keyword evidence="2" id="KW-1185">Reference proteome</keyword>
<comment type="caution">
    <text evidence="1">The sequence shown here is derived from an EMBL/GenBank/DDBJ whole genome shotgun (WGS) entry which is preliminary data.</text>
</comment>
<name>A0A495PZB2_9FLAO</name>
<reference evidence="1 2" key="1">
    <citation type="submission" date="2018-10" db="EMBL/GenBank/DDBJ databases">
        <title>Genomic Encyclopedia of Archaeal and Bacterial Type Strains, Phase II (KMG-II): from individual species to whole genera.</title>
        <authorList>
            <person name="Goeker M."/>
        </authorList>
    </citation>
    <scope>NUCLEOTIDE SEQUENCE [LARGE SCALE GENOMIC DNA]</scope>
    <source>
        <strain evidence="1 2">DSM 19839</strain>
    </source>
</reference>
<evidence type="ECO:0000313" key="2">
    <source>
        <dbReference type="Proteomes" id="UP000276282"/>
    </source>
</evidence>
<dbReference type="SUPFAM" id="SSF48613">
    <property type="entry name" value="Heme oxygenase-like"/>
    <property type="match status" value="1"/>
</dbReference>
<evidence type="ECO:0000313" key="1">
    <source>
        <dbReference type="EMBL" id="RKS55861.1"/>
    </source>
</evidence>
<dbReference type="AlphaFoldDB" id="A0A495PZB2"/>
<dbReference type="Proteomes" id="UP000276282">
    <property type="component" value="Unassembled WGS sequence"/>
</dbReference>
<dbReference type="Pfam" id="PF11251">
    <property type="entry name" value="DUF3050"/>
    <property type="match status" value="1"/>
</dbReference>
<proteinExistence type="predicted"/>
<protein>
    <recommendedName>
        <fullName evidence="3">DUF3050 family protein</fullName>
    </recommendedName>
</protein>